<feature type="domain" description="Plastocyanin-like" evidence="5">
    <location>
        <begin position="376"/>
        <end position="492"/>
    </location>
</feature>
<organism evidence="7 8">
    <name type="scientific">Micromonospora echinaurantiaca</name>
    <dbReference type="NCBI Taxonomy" id="47857"/>
    <lineage>
        <taxon>Bacteria</taxon>
        <taxon>Bacillati</taxon>
        <taxon>Actinomycetota</taxon>
        <taxon>Actinomycetes</taxon>
        <taxon>Micromonosporales</taxon>
        <taxon>Micromonosporaceae</taxon>
        <taxon>Micromonospora</taxon>
    </lineage>
</organism>
<dbReference type="EMBL" id="LT607750">
    <property type="protein sequence ID" value="SCG48390.1"/>
    <property type="molecule type" value="Genomic_DNA"/>
</dbReference>
<evidence type="ECO:0000259" key="6">
    <source>
        <dbReference type="Pfam" id="PF07732"/>
    </source>
</evidence>
<dbReference type="PANTHER" id="PTHR48267">
    <property type="entry name" value="CUPREDOXIN SUPERFAMILY PROTEIN"/>
    <property type="match status" value="1"/>
</dbReference>
<evidence type="ECO:0000313" key="8">
    <source>
        <dbReference type="Proteomes" id="UP000198217"/>
    </source>
</evidence>
<evidence type="ECO:0000256" key="4">
    <source>
        <dbReference type="SAM" id="Phobius"/>
    </source>
</evidence>
<dbReference type="CDD" id="cd04232">
    <property type="entry name" value="CuRO_1_CueO_FtsP"/>
    <property type="match status" value="1"/>
</dbReference>
<dbReference type="SUPFAM" id="SSF49503">
    <property type="entry name" value="Cupredoxins"/>
    <property type="match status" value="3"/>
</dbReference>
<sequence length="511" mass="56129">MVAGRRSLARVTIGVLAVVLVLCCGGVAVGGWALARGGTDTVGQVDFVRPLAVPPLAESRVDERGRRVFDLLARDGQRDFHGDGRLTRTAGFDGDFLGPTLRAKRGEQVVVNVVNRLAEETSVHWHGMHLPARMDGGPHQMVRPGATWSPTWTVNQPAATLWYHPHPHGQTEEHVYRGLAGMFILDDDREAALPLPRRYGVDDIPVIVQDRNFSRSGQFKKTRNLIAGIGVLGDTLLVNGTVGPYLDVRTERVRLRLLNGSTARTYDFGLSDDRPFALIASDGGLLPRTARVDRVRLSPGERAEIVVDVRPGERVTLRSNPPELGAGALADRFAGGADRFDVLQLRAADTLAGSPPVPETLAPTERLDPADAERTRRFTLTGRSINGRSMELDRIDETVTRGATEVWEVTNRDGAPHNFHVHDVQFQVLSVGGSAPPPAWSGWKDTVYLAPDRPVRLIMRFTDHSDPDMPYMYHCHLLYHEDAGMMGQFVVVEPGQRAGRPPRSSHHAGHD</sequence>
<name>A0A1C5HQV4_9ACTN</name>
<evidence type="ECO:0000259" key="5">
    <source>
        <dbReference type="Pfam" id="PF07731"/>
    </source>
</evidence>
<dbReference type="Proteomes" id="UP000198217">
    <property type="component" value="Chromosome I"/>
</dbReference>
<dbReference type="GO" id="GO:0005507">
    <property type="term" value="F:copper ion binding"/>
    <property type="evidence" value="ECO:0007669"/>
    <property type="project" value="InterPro"/>
</dbReference>
<dbReference type="InterPro" id="IPR045087">
    <property type="entry name" value="Cu-oxidase_fam"/>
</dbReference>
<keyword evidence="8" id="KW-1185">Reference proteome</keyword>
<dbReference type="AlphaFoldDB" id="A0A1C5HQV4"/>
<dbReference type="InterPro" id="IPR008972">
    <property type="entry name" value="Cupredoxin"/>
</dbReference>
<dbReference type="PROSITE" id="PS00080">
    <property type="entry name" value="MULTICOPPER_OXIDASE2"/>
    <property type="match status" value="1"/>
</dbReference>
<comment type="similarity">
    <text evidence="1">Belongs to the multicopper oxidase family.</text>
</comment>
<dbReference type="Pfam" id="PF07731">
    <property type="entry name" value="Cu-oxidase_2"/>
    <property type="match status" value="1"/>
</dbReference>
<keyword evidence="4" id="KW-0472">Membrane</keyword>
<evidence type="ECO:0000256" key="1">
    <source>
        <dbReference type="ARBA" id="ARBA00010609"/>
    </source>
</evidence>
<reference evidence="7 8" key="1">
    <citation type="submission" date="2016-06" db="EMBL/GenBank/DDBJ databases">
        <authorList>
            <person name="Kjaerup R.B."/>
            <person name="Dalgaard T.S."/>
            <person name="Juul-Madsen H.R."/>
        </authorList>
    </citation>
    <scope>NUCLEOTIDE SEQUENCE [LARGE SCALE GENOMIC DNA]</scope>
    <source>
        <strain evidence="7 8">DSM 43904</strain>
    </source>
</reference>
<dbReference type="Gene3D" id="2.60.40.420">
    <property type="entry name" value="Cupredoxins - blue copper proteins"/>
    <property type="match status" value="3"/>
</dbReference>
<dbReference type="GO" id="GO:0051301">
    <property type="term" value="P:cell division"/>
    <property type="evidence" value="ECO:0007669"/>
    <property type="project" value="UniProtKB-KW"/>
</dbReference>
<gene>
    <name evidence="7" type="ORF">GA0070609_2062</name>
</gene>
<protein>
    <submittedName>
        <fullName evidence="7">Multicopper oxidase with three cupredoxin domains (Includes cell division protein FtsP and spore coat protein CotA)</fullName>
    </submittedName>
</protein>
<keyword evidence="7" id="KW-0132">Cell division</keyword>
<dbReference type="Pfam" id="PF07732">
    <property type="entry name" value="Cu-oxidase_3"/>
    <property type="match status" value="1"/>
</dbReference>
<dbReference type="GO" id="GO:0016491">
    <property type="term" value="F:oxidoreductase activity"/>
    <property type="evidence" value="ECO:0007669"/>
    <property type="project" value="UniProtKB-KW"/>
</dbReference>
<evidence type="ECO:0000313" key="7">
    <source>
        <dbReference type="EMBL" id="SCG48390.1"/>
    </source>
</evidence>
<keyword evidence="2" id="KW-0479">Metal-binding</keyword>
<feature type="domain" description="Plastocyanin-like" evidence="6">
    <location>
        <begin position="86"/>
        <end position="188"/>
    </location>
</feature>
<evidence type="ECO:0000256" key="3">
    <source>
        <dbReference type="ARBA" id="ARBA00023002"/>
    </source>
</evidence>
<accession>A0A1C5HQV4</accession>
<feature type="transmembrane region" description="Helical" evidence="4">
    <location>
        <begin position="12"/>
        <end position="35"/>
    </location>
</feature>
<keyword evidence="7" id="KW-0167">Capsid protein</keyword>
<keyword evidence="3" id="KW-0560">Oxidoreductase</keyword>
<keyword evidence="7" id="KW-0131">Cell cycle</keyword>
<keyword evidence="4" id="KW-1133">Transmembrane helix</keyword>
<dbReference type="InterPro" id="IPR002355">
    <property type="entry name" value="Cu_oxidase_Cu_BS"/>
</dbReference>
<dbReference type="InterPro" id="IPR011707">
    <property type="entry name" value="Cu-oxidase-like_N"/>
</dbReference>
<dbReference type="CDD" id="cd13867">
    <property type="entry name" value="CuRO_2_CueO_FtsP"/>
    <property type="match status" value="1"/>
</dbReference>
<keyword evidence="4" id="KW-0812">Transmembrane</keyword>
<dbReference type="InterPro" id="IPR011706">
    <property type="entry name" value="Cu-oxidase_C"/>
</dbReference>
<dbReference type="CDD" id="cd13890">
    <property type="entry name" value="CuRO_3_CueO_FtsP"/>
    <property type="match status" value="1"/>
</dbReference>
<evidence type="ECO:0000256" key="2">
    <source>
        <dbReference type="ARBA" id="ARBA00022723"/>
    </source>
</evidence>
<keyword evidence="7" id="KW-0946">Virion</keyword>
<proteinExistence type="inferred from homology"/>
<dbReference type="PANTHER" id="PTHR48267:SF1">
    <property type="entry name" value="BILIRUBIN OXIDASE"/>
    <property type="match status" value="1"/>
</dbReference>